<dbReference type="RefSeq" id="WP_189051737.1">
    <property type="nucleotide sequence ID" value="NZ_BMJQ01000021.1"/>
</dbReference>
<organism evidence="1 2">
    <name type="scientific">Aliidongia dinghuensis</name>
    <dbReference type="NCBI Taxonomy" id="1867774"/>
    <lineage>
        <taxon>Bacteria</taxon>
        <taxon>Pseudomonadati</taxon>
        <taxon>Pseudomonadota</taxon>
        <taxon>Alphaproteobacteria</taxon>
        <taxon>Rhodospirillales</taxon>
        <taxon>Dongiaceae</taxon>
        <taxon>Aliidongia</taxon>
    </lineage>
</organism>
<accession>A0A8J2Z0F6</accession>
<name>A0A8J2Z0F6_9PROT</name>
<keyword evidence="2" id="KW-1185">Reference proteome</keyword>
<dbReference type="InterPro" id="IPR038383">
    <property type="entry name" value="CPD_dom_sf"/>
</dbReference>
<dbReference type="EMBL" id="BMJQ01000021">
    <property type="protein sequence ID" value="GGF44411.1"/>
    <property type="molecule type" value="Genomic_DNA"/>
</dbReference>
<protein>
    <submittedName>
        <fullName evidence="1">Uncharacterized protein</fullName>
    </submittedName>
</protein>
<dbReference type="Proteomes" id="UP000646365">
    <property type="component" value="Unassembled WGS sequence"/>
</dbReference>
<gene>
    <name evidence="1" type="ORF">GCM10011611_58540</name>
</gene>
<evidence type="ECO:0000313" key="1">
    <source>
        <dbReference type="EMBL" id="GGF44411.1"/>
    </source>
</evidence>
<dbReference type="AlphaFoldDB" id="A0A8J2Z0F6"/>
<proteinExistence type="predicted"/>
<reference evidence="1" key="2">
    <citation type="submission" date="2020-09" db="EMBL/GenBank/DDBJ databases">
        <authorList>
            <person name="Sun Q."/>
            <person name="Zhou Y."/>
        </authorList>
    </citation>
    <scope>NUCLEOTIDE SEQUENCE</scope>
    <source>
        <strain evidence="1">CGMCC 1.15725</strain>
    </source>
</reference>
<evidence type="ECO:0000313" key="2">
    <source>
        <dbReference type="Proteomes" id="UP000646365"/>
    </source>
</evidence>
<comment type="caution">
    <text evidence="1">The sequence shown here is derived from an EMBL/GenBank/DDBJ whole genome shotgun (WGS) entry which is preliminary data.</text>
</comment>
<dbReference type="Gene3D" id="3.40.50.11050">
    <property type="match status" value="1"/>
</dbReference>
<sequence>MRTPKLLIIAIRGVHGTAEVDLGANGIYTKYSNRKDINKEVQLIYMSRSGSIVSGIGVGDMTIEEGDRLGIYIVAHSGDLNTAIFDGHDLVSSFKTKILDQKSGDVQYNLDKICLVVCTSASNAKEILSDSAEGVMIARFAKLLVNVGLTPRLAGWTKFVTVDESGKKKILHNTNFSQIYASEWPKTNATQKMVYVWDGDKGYVKKELADWTDK</sequence>
<reference evidence="1" key="1">
    <citation type="journal article" date="2014" name="Int. J. Syst. Evol. Microbiol.">
        <title>Complete genome sequence of Corynebacterium casei LMG S-19264T (=DSM 44701T), isolated from a smear-ripened cheese.</title>
        <authorList>
            <consortium name="US DOE Joint Genome Institute (JGI-PGF)"/>
            <person name="Walter F."/>
            <person name="Albersmeier A."/>
            <person name="Kalinowski J."/>
            <person name="Ruckert C."/>
        </authorList>
    </citation>
    <scope>NUCLEOTIDE SEQUENCE</scope>
    <source>
        <strain evidence="1">CGMCC 1.15725</strain>
    </source>
</reference>